<evidence type="ECO:0000313" key="3">
    <source>
        <dbReference type="Proteomes" id="UP001301769"/>
    </source>
</evidence>
<comment type="caution">
    <text evidence="2">The sequence shown here is derived from an EMBL/GenBank/DDBJ whole genome shotgun (WGS) entry which is preliminary data.</text>
</comment>
<dbReference type="EMBL" id="MU858054">
    <property type="protein sequence ID" value="KAK4218308.1"/>
    <property type="molecule type" value="Genomic_DNA"/>
</dbReference>
<gene>
    <name evidence="2" type="ORF">QBC37DRAFT_9811</name>
</gene>
<evidence type="ECO:0000256" key="1">
    <source>
        <dbReference type="SAM" id="MobiDB-lite"/>
    </source>
</evidence>
<proteinExistence type="predicted"/>
<dbReference type="AlphaFoldDB" id="A0AAN6YGZ6"/>
<protein>
    <submittedName>
        <fullName evidence="2">Uncharacterized protein</fullName>
    </submittedName>
</protein>
<keyword evidence="3" id="KW-1185">Reference proteome</keyword>
<sequence length="125" mass="13769">MSSPSTDEVRQLAEQAQPFTSTTHRERRPSTFLSLAPSTSDSYPRSQQKPKDAAKAPESLTSESLPQPTKEDGTPIVLPPKQHRTSSLSSDGSKSGLRFLKLGPVHWGEHQDAEHQGDWHEVAVE</sequence>
<feature type="compositionally biased region" description="Polar residues" evidence="1">
    <location>
        <begin position="31"/>
        <end position="47"/>
    </location>
</feature>
<reference evidence="2" key="2">
    <citation type="submission" date="2023-05" db="EMBL/GenBank/DDBJ databases">
        <authorList>
            <consortium name="Lawrence Berkeley National Laboratory"/>
            <person name="Steindorff A."/>
            <person name="Hensen N."/>
            <person name="Bonometti L."/>
            <person name="Westerberg I."/>
            <person name="Brannstrom I.O."/>
            <person name="Guillou S."/>
            <person name="Cros-Aarteil S."/>
            <person name="Calhoun S."/>
            <person name="Haridas S."/>
            <person name="Kuo A."/>
            <person name="Mondo S."/>
            <person name="Pangilinan J."/>
            <person name="Riley R."/>
            <person name="Labutti K."/>
            <person name="Andreopoulos B."/>
            <person name="Lipzen A."/>
            <person name="Chen C."/>
            <person name="Yanf M."/>
            <person name="Daum C."/>
            <person name="Ng V."/>
            <person name="Clum A."/>
            <person name="Ohm R."/>
            <person name="Martin F."/>
            <person name="Silar P."/>
            <person name="Natvig D."/>
            <person name="Lalanne C."/>
            <person name="Gautier V."/>
            <person name="Ament-Velasquez S.L."/>
            <person name="Kruys A."/>
            <person name="Hutchinson M.I."/>
            <person name="Powell A.J."/>
            <person name="Barry K."/>
            <person name="Miller A.N."/>
            <person name="Grigoriev I.V."/>
            <person name="Debuchy R."/>
            <person name="Gladieux P."/>
            <person name="Thoren M.H."/>
            <person name="Johannesson H."/>
        </authorList>
    </citation>
    <scope>NUCLEOTIDE SEQUENCE</scope>
    <source>
        <strain evidence="2">PSN293</strain>
    </source>
</reference>
<evidence type="ECO:0000313" key="2">
    <source>
        <dbReference type="EMBL" id="KAK4218308.1"/>
    </source>
</evidence>
<feature type="region of interest" description="Disordered" evidence="1">
    <location>
        <begin position="1"/>
        <end position="98"/>
    </location>
</feature>
<dbReference type="Proteomes" id="UP001301769">
    <property type="component" value="Unassembled WGS sequence"/>
</dbReference>
<organism evidence="2 3">
    <name type="scientific">Rhypophila decipiens</name>
    <dbReference type="NCBI Taxonomy" id="261697"/>
    <lineage>
        <taxon>Eukaryota</taxon>
        <taxon>Fungi</taxon>
        <taxon>Dikarya</taxon>
        <taxon>Ascomycota</taxon>
        <taxon>Pezizomycotina</taxon>
        <taxon>Sordariomycetes</taxon>
        <taxon>Sordariomycetidae</taxon>
        <taxon>Sordariales</taxon>
        <taxon>Naviculisporaceae</taxon>
        <taxon>Rhypophila</taxon>
    </lineage>
</organism>
<reference evidence="2" key="1">
    <citation type="journal article" date="2023" name="Mol. Phylogenet. Evol.">
        <title>Genome-scale phylogeny and comparative genomics of the fungal order Sordariales.</title>
        <authorList>
            <person name="Hensen N."/>
            <person name="Bonometti L."/>
            <person name="Westerberg I."/>
            <person name="Brannstrom I.O."/>
            <person name="Guillou S."/>
            <person name="Cros-Aarteil S."/>
            <person name="Calhoun S."/>
            <person name="Haridas S."/>
            <person name="Kuo A."/>
            <person name="Mondo S."/>
            <person name="Pangilinan J."/>
            <person name="Riley R."/>
            <person name="LaButti K."/>
            <person name="Andreopoulos B."/>
            <person name="Lipzen A."/>
            <person name="Chen C."/>
            <person name="Yan M."/>
            <person name="Daum C."/>
            <person name="Ng V."/>
            <person name="Clum A."/>
            <person name="Steindorff A."/>
            <person name="Ohm R.A."/>
            <person name="Martin F."/>
            <person name="Silar P."/>
            <person name="Natvig D.O."/>
            <person name="Lalanne C."/>
            <person name="Gautier V."/>
            <person name="Ament-Velasquez S.L."/>
            <person name="Kruys A."/>
            <person name="Hutchinson M.I."/>
            <person name="Powell A.J."/>
            <person name="Barry K."/>
            <person name="Miller A.N."/>
            <person name="Grigoriev I.V."/>
            <person name="Debuchy R."/>
            <person name="Gladieux P."/>
            <person name="Hiltunen Thoren M."/>
            <person name="Johannesson H."/>
        </authorList>
    </citation>
    <scope>NUCLEOTIDE SEQUENCE</scope>
    <source>
        <strain evidence="2">PSN293</strain>
    </source>
</reference>
<name>A0AAN6YGZ6_9PEZI</name>
<accession>A0AAN6YGZ6</accession>
<feature type="compositionally biased region" description="Low complexity" evidence="1">
    <location>
        <begin position="86"/>
        <end position="97"/>
    </location>
</feature>